<keyword evidence="2" id="KW-1185">Reference proteome</keyword>
<comment type="caution">
    <text evidence="1">The sequence shown here is derived from an EMBL/GenBank/DDBJ whole genome shotgun (WGS) entry which is preliminary data.</text>
</comment>
<dbReference type="AlphaFoldDB" id="A0A9X5GUY6"/>
<reference evidence="1" key="1">
    <citation type="submission" date="2018-09" db="EMBL/GenBank/DDBJ databases">
        <title>Murine metabolic-syndrome-specific gut microbial biobank.</title>
        <authorList>
            <person name="Liu C."/>
        </authorList>
    </citation>
    <scope>NUCLEOTIDE SEQUENCE</scope>
    <source>
        <strain evidence="1">D42-62</strain>
    </source>
</reference>
<name>A0A9X5GUY6_9FIRM</name>
<sequence length="68" mass="7991">MNGQTQEMREYIKFWTKFSQKAEEILHEYNNLSDENKKKASTEAQQIFMAQGIAGVMEFTRNMALKNI</sequence>
<gene>
    <name evidence="1" type="ORF">D5281_24115</name>
</gene>
<evidence type="ECO:0000313" key="2">
    <source>
        <dbReference type="Proteomes" id="UP001154420"/>
    </source>
</evidence>
<protein>
    <submittedName>
        <fullName evidence="1">Uncharacterized protein</fullName>
    </submittedName>
</protein>
<evidence type="ECO:0000313" key="1">
    <source>
        <dbReference type="EMBL" id="NBJ95516.1"/>
    </source>
</evidence>
<organism evidence="1 2">
    <name type="scientific">Parablautia muri</name>
    <dbReference type="NCBI Taxonomy" id="2320879"/>
    <lineage>
        <taxon>Bacteria</taxon>
        <taxon>Bacillati</taxon>
        <taxon>Bacillota</taxon>
        <taxon>Clostridia</taxon>
        <taxon>Lachnospirales</taxon>
        <taxon>Lachnospiraceae</taxon>
        <taxon>Parablautia</taxon>
    </lineage>
</organism>
<dbReference type="RefSeq" id="WP_160562397.1">
    <property type="nucleotide sequence ID" value="NZ_QZDT01000105.1"/>
</dbReference>
<dbReference type="Proteomes" id="UP001154420">
    <property type="component" value="Unassembled WGS sequence"/>
</dbReference>
<accession>A0A9X5GUY6</accession>
<dbReference type="OrthoDB" id="2053120at2"/>
<dbReference type="EMBL" id="QZDT01000105">
    <property type="protein sequence ID" value="NBJ95516.1"/>
    <property type="molecule type" value="Genomic_DNA"/>
</dbReference>
<proteinExistence type="predicted"/>